<protein>
    <submittedName>
        <fullName evidence="2">Uncharacterized protein</fullName>
    </submittedName>
</protein>
<dbReference type="EMBL" id="BMWD01000057">
    <property type="protein sequence ID" value="GGX99251.1"/>
    <property type="molecule type" value="Genomic_DNA"/>
</dbReference>
<reference evidence="2" key="1">
    <citation type="journal article" date="2014" name="Int. J. Syst. Evol. Microbiol.">
        <title>Complete genome sequence of Corynebacterium casei LMG S-19264T (=DSM 44701T), isolated from a smear-ripened cheese.</title>
        <authorList>
            <consortium name="US DOE Joint Genome Institute (JGI-PGF)"/>
            <person name="Walter F."/>
            <person name="Albersmeier A."/>
            <person name="Kalinowski J."/>
            <person name="Ruckert C."/>
        </authorList>
    </citation>
    <scope>NUCLEOTIDE SEQUENCE</scope>
    <source>
        <strain evidence="2">JCM 4956</strain>
    </source>
</reference>
<accession>A0A918NWH5</accession>
<keyword evidence="1" id="KW-0812">Transmembrane</keyword>
<evidence type="ECO:0000313" key="3">
    <source>
        <dbReference type="Proteomes" id="UP000645555"/>
    </source>
</evidence>
<organism evidence="2 3">
    <name type="scientific">Streptomyces fructofermentans</name>
    <dbReference type="NCBI Taxonomy" id="152141"/>
    <lineage>
        <taxon>Bacteria</taxon>
        <taxon>Bacillati</taxon>
        <taxon>Actinomycetota</taxon>
        <taxon>Actinomycetes</taxon>
        <taxon>Kitasatosporales</taxon>
        <taxon>Streptomycetaceae</taxon>
        <taxon>Streptomyces</taxon>
    </lineage>
</organism>
<evidence type="ECO:0000313" key="2">
    <source>
        <dbReference type="EMBL" id="GGX99251.1"/>
    </source>
</evidence>
<evidence type="ECO:0000256" key="1">
    <source>
        <dbReference type="SAM" id="Phobius"/>
    </source>
</evidence>
<dbReference type="AlphaFoldDB" id="A0A918NWH5"/>
<dbReference type="RefSeq" id="WP_190040289.1">
    <property type="nucleotide sequence ID" value="NZ_BMWD01000057.1"/>
</dbReference>
<sequence length="96" mass="10669">MQHFKRAHLVIAGIVLAAGLAVSIYFIAQPTYDEIATNCASALEDRPKGDKQKPPECDGLKKDDYDALLMSQVLDDLGWTDDEGRFDKNKMLENSP</sequence>
<dbReference type="Proteomes" id="UP000645555">
    <property type="component" value="Unassembled WGS sequence"/>
</dbReference>
<proteinExistence type="predicted"/>
<feature type="transmembrane region" description="Helical" evidence="1">
    <location>
        <begin position="7"/>
        <end position="28"/>
    </location>
</feature>
<reference evidence="2" key="2">
    <citation type="submission" date="2020-09" db="EMBL/GenBank/DDBJ databases">
        <authorList>
            <person name="Sun Q."/>
            <person name="Ohkuma M."/>
        </authorList>
    </citation>
    <scope>NUCLEOTIDE SEQUENCE</scope>
    <source>
        <strain evidence="2">JCM 4956</strain>
    </source>
</reference>
<keyword evidence="3" id="KW-1185">Reference proteome</keyword>
<gene>
    <name evidence="2" type="ORF">GCM10010515_76800</name>
</gene>
<keyword evidence="1" id="KW-1133">Transmembrane helix</keyword>
<comment type="caution">
    <text evidence="2">The sequence shown here is derived from an EMBL/GenBank/DDBJ whole genome shotgun (WGS) entry which is preliminary data.</text>
</comment>
<name>A0A918NWH5_9ACTN</name>
<keyword evidence="1" id="KW-0472">Membrane</keyword>